<comment type="caution">
    <text evidence="1">The sequence shown here is derived from an EMBL/GenBank/DDBJ whole genome shotgun (WGS) entry which is preliminary data.</text>
</comment>
<organism evidence="1 2">
    <name type="scientific">Riccia fluitans</name>
    <dbReference type="NCBI Taxonomy" id="41844"/>
    <lineage>
        <taxon>Eukaryota</taxon>
        <taxon>Viridiplantae</taxon>
        <taxon>Streptophyta</taxon>
        <taxon>Embryophyta</taxon>
        <taxon>Marchantiophyta</taxon>
        <taxon>Marchantiopsida</taxon>
        <taxon>Marchantiidae</taxon>
        <taxon>Marchantiales</taxon>
        <taxon>Ricciaceae</taxon>
        <taxon>Riccia</taxon>
    </lineage>
</organism>
<evidence type="ECO:0000313" key="1">
    <source>
        <dbReference type="EMBL" id="KAL2653929.1"/>
    </source>
</evidence>
<reference evidence="1 2" key="1">
    <citation type="submission" date="2024-09" db="EMBL/GenBank/DDBJ databases">
        <title>Chromosome-scale assembly of Riccia fluitans.</title>
        <authorList>
            <person name="Paukszto L."/>
            <person name="Sawicki J."/>
            <person name="Karawczyk K."/>
            <person name="Piernik-Szablinska J."/>
            <person name="Szczecinska M."/>
            <person name="Mazdziarz M."/>
        </authorList>
    </citation>
    <scope>NUCLEOTIDE SEQUENCE [LARGE SCALE GENOMIC DNA]</scope>
    <source>
        <strain evidence="1">Rf_01</strain>
        <tissue evidence="1">Aerial parts of the thallus</tissue>
    </source>
</reference>
<proteinExistence type="predicted"/>
<dbReference type="AlphaFoldDB" id="A0ABD1ZU80"/>
<protein>
    <submittedName>
        <fullName evidence="1">Uncharacterized protein</fullName>
    </submittedName>
</protein>
<evidence type="ECO:0000313" key="2">
    <source>
        <dbReference type="Proteomes" id="UP001605036"/>
    </source>
</evidence>
<dbReference type="EMBL" id="JBHFFA010000001">
    <property type="protein sequence ID" value="KAL2653929.1"/>
    <property type="molecule type" value="Genomic_DNA"/>
</dbReference>
<keyword evidence="2" id="KW-1185">Reference proteome</keyword>
<accession>A0ABD1ZU80</accession>
<sequence>MPPFGNTDKEQSLDLVVHLHHEELSAALLLCKDSLCLSRSDGQILLLLLIIISRFSSPVSNWPFDGSLRARARSRAPDIRW</sequence>
<name>A0ABD1ZU80_9MARC</name>
<gene>
    <name evidence="1" type="ORF">R1flu_022057</name>
</gene>
<dbReference type="Proteomes" id="UP001605036">
    <property type="component" value="Unassembled WGS sequence"/>
</dbReference>